<dbReference type="Proteomes" id="UP000694005">
    <property type="component" value="Chromosome A06"/>
</dbReference>
<protein>
    <submittedName>
        <fullName evidence="1">Uncharacterized protein</fullName>
    </submittedName>
</protein>
<proteinExistence type="predicted"/>
<organism evidence="1 2">
    <name type="scientific">Brassica campestris</name>
    <name type="common">Field mustard</name>
    <dbReference type="NCBI Taxonomy" id="3711"/>
    <lineage>
        <taxon>Eukaryota</taxon>
        <taxon>Viridiplantae</taxon>
        <taxon>Streptophyta</taxon>
        <taxon>Embryophyta</taxon>
        <taxon>Tracheophyta</taxon>
        <taxon>Spermatophyta</taxon>
        <taxon>Magnoliopsida</taxon>
        <taxon>eudicotyledons</taxon>
        <taxon>Gunneridae</taxon>
        <taxon>Pentapetalae</taxon>
        <taxon>rosids</taxon>
        <taxon>malvids</taxon>
        <taxon>Brassicales</taxon>
        <taxon>Brassicaceae</taxon>
        <taxon>Brassiceae</taxon>
        <taxon>Brassica</taxon>
    </lineage>
</organism>
<evidence type="ECO:0000313" key="1">
    <source>
        <dbReference type="EMBL" id="CAG7872826.1"/>
    </source>
</evidence>
<evidence type="ECO:0000313" key="2">
    <source>
        <dbReference type="Proteomes" id="UP000694005"/>
    </source>
</evidence>
<dbReference type="AlphaFoldDB" id="A0A8D9DC65"/>
<feature type="non-terminal residue" evidence="1">
    <location>
        <position position="1"/>
    </location>
</feature>
<name>A0A8D9DC65_BRACM</name>
<dbReference type="Gramene" id="A06p50660.2_BraZ1">
    <property type="protein sequence ID" value="A06p50660.2_BraZ1.CDS.1"/>
    <property type="gene ID" value="A06g50660.2_BraZ1"/>
</dbReference>
<accession>A0A8D9DC65</accession>
<sequence>VVVITFALHAKGLQFDPGQHHLILHSVTFVNAIKKRKHVIDSGPYKQFNN</sequence>
<reference evidence="1 2" key="1">
    <citation type="submission" date="2021-07" db="EMBL/GenBank/DDBJ databases">
        <authorList>
            <consortium name="Genoscope - CEA"/>
            <person name="William W."/>
        </authorList>
    </citation>
    <scope>NUCLEOTIDE SEQUENCE [LARGE SCALE GENOMIC DNA]</scope>
</reference>
<gene>
    <name evidence="1" type="ORF">BRAPAZ1V2_A06P50660.2</name>
</gene>
<dbReference type="EMBL" id="LS974622">
    <property type="protein sequence ID" value="CAG7872826.1"/>
    <property type="molecule type" value="Genomic_DNA"/>
</dbReference>